<feature type="transmembrane region" description="Helical" evidence="1">
    <location>
        <begin position="285"/>
        <end position="304"/>
    </location>
</feature>
<feature type="transmembrane region" description="Helical" evidence="1">
    <location>
        <begin position="223"/>
        <end position="240"/>
    </location>
</feature>
<accession>A0ABZ0SNZ3</accession>
<reference evidence="2 3" key="1">
    <citation type="submission" date="2023-11" db="EMBL/GenBank/DDBJ databases">
        <title>Genome sequence of Microbacterium rhizosphaerae KACC 19337.</title>
        <authorList>
            <person name="Choi H."/>
            <person name="Kim S."/>
            <person name="Kim Y."/>
            <person name="Kwon S.-W."/>
            <person name="Heo J."/>
        </authorList>
    </citation>
    <scope>NUCLEOTIDE SEQUENCE [LARGE SCALE GENOMIC DNA]</scope>
    <source>
        <strain evidence="2 3">KACC 19337</strain>
    </source>
</reference>
<gene>
    <name evidence="2" type="ORF">SM116_06015</name>
</gene>
<dbReference type="PANTHER" id="PTHR35337">
    <property type="entry name" value="SLR1478 PROTEIN"/>
    <property type="match status" value="1"/>
</dbReference>
<dbReference type="Proteomes" id="UP001323798">
    <property type="component" value="Chromosome"/>
</dbReference>
<keyword evidence="3" id="KW-1185">Reference proteome</keyword>
<keyword evidence="1" id="KW-0812">Transmembrane</keyword>
<organism evidence="2 3">
    <name type="scientific">Microbacterium rhizosphaerae</name>
    <dbReference type="NCBI Taxonomy" id="1678237"/>
    <lineage>
        <taxon>Bacteria</taxon>
        <taxon>Bacillati</taxon>
        <taxon>Actinomycetota</taxon>
        <taxon>Actinomycetes</taxon>
        <taxon>Micrococcales</taxon>
        <taxon>Microbacteriaceae</taxon>
        <taxon>Microbacterium</taxon>
    </lineage>
</organism>
<name>A0ABZ0SNZ3_9MICO</name>
<dbReference type="Pfam" id="PF01944">
    <property type="entry name" value="SpoIIM"/>
    <property type="match status" value="1"/>
</dbReference>
<feature type="transmembrane region" description="Helical" evidence="1">
    <location>
        <begin position="197"/>
        <end position="217"/>
    </location>
</feature>
<keyword evidence="1" id="KW-0472">Membrane</keyword>
<evidence type="ECO:0000256" key="1">
    <source>
        <dbReference type="SAM" id="Phobius"/>
    </source>
</evidence>
<evidence type="ECO:0000313" key="2">
    <source>
        <dbReference type="EMBL" id="WPR90848.1"/>
    </source>
</evidence>
<dbReference type="PANTHER" id="PTHR35337:SF1">
    <property type="entry name" value="SLR1478 PROTEIN"/>
    <property type="match status" value="1"/>
</dbReference>
<dbReference type="InterPro" id="IPR002798">
    <property type="entry name" value="SpoIIM-like"/>
</dbReference>
<feature type="transmembrane region" description="Helical" evidence="1">
    <location>
        <begin position="165"/>
        <end position="185"/>
    </location>
</feature>
<feature type="transmembrane region" description="Helical" evidence="1">
    <location>
        <begin position="100"/>
        <end position="120"/>
    </location>
</feature>
<protein>
    <submittedName>
        <fullName evidence="2">Stage II sporulation protein M</fullName>
    </submittedName>
</protein>
<evidence type="ECO:0000313" key="3">
    <source>
        <dbReference type="Proteomes" id="UP001323798"/>
    </source>
</evidence>
<proteinExistence type="predicted"/>
<dbReference type="EMBL" id="CP139368">
    <property type="protein sequence ID" value="WPR90848.1"/>
    <property type="molecule type" value="Genomic_DNA"/>
</dbReference>
<sequence>MDLDALVAVRRDEWARLDELGRRRRLSGEEVDELVTRYRAASADLADIKTSAGRTVAGDHVSTILARARLRLTGSPDNVLRQLPRFFGHQLPAALYRVRWTTLAIAVGFGIVASLMAFWISQDAATLAALGSRAQLQKLAEQDFVDYYRENPNGVFAATVWTNNAWIAVQCVLFGITGIWPVYVVMQNAVGVGSTSAVMIAFGKGDILLQFIAPHGLLELTSIFVAAAAGLHLFWAWVAPGRRPRGEALASAGRSLATIAVGVIGTLAVSGAIEGFVTPREWPWQVKLAIGATALAAFLVYMLVVGGRAYRAGESGDLTEYERGTERLVAG</sequence>
<dbReference type="RefSeq" id="WP_320943552.1">
    <property type="nucleotide sequence ID" value="NZ_BAABEU010000004.1"/>
</dbReference>
<keyword evidence="1" id="KW-1133">Transmembrane helix</keyword>
<feature type="transmembrane region" description="Helical" evidence="1">
    <location>
        <begin position="252"/>
        <end position="273"/>
    </location>
</feature>